<dbReference type="GeneID" id="96904519"/>
<organism evidence="3 4">
    <name type="scientific">Naumovozyma castellii</name>
    <name type="common">Yeast</name>
    <name type="synonym">Saccharomyces castellii</name>
    <dbReference type="NCBI Taxonomy" id="27288"/>
    <lineage>
        <taxon>Eukaryota</taxon>
        <taxon>Fungi</taxon>
        <taxon>Dikarya</taxon>
        <taxon>Ascomycota</taxon>
        <taxon>Saccharomycotina</taxon>
        <taxon>Saccharomycetes</taxon>
        <taxon>Saccharomycetales</taxon>
        <taxon>Saccharomycetaceae</taxon>
        <taxon>Naumovozyma</taxon>
    </lineage>
</organism>
<dbReference type="Proteomes" id="UP000001640">
    <property type="component" value="Chromosome 6"/>
</dbReference>
<feature type="compositionally biased region" description="Acidic residues" evidence="2">
    <location>
        <begin position="619"/>
        <end position="633"/>
    </location>
</feature>
<gene>
    <name evidence="3" type="primary">NCAS0F03890</name>
    <name evidence="3" type="ordered locus">NCAS_0F03890</name>
</gene>
<dbReference type="FunCoup" id="G0VHA0">
    <property type="interactions" value="819"/>
</dbReference>
<sequence length="956" mass="108475">MSFWPFGQNLNHSDINKILDEYFQILHTLEKENPLVRKEALKFFSKIDTDSQNVSASISSVNLSGDETCSSLVLTKNIYFNKNTLYPTRSGGASGSSSTSGSPLSSENSSATDLNSEDISETTTPLNVSIKNLDNSFVDRLIIDSEFLNELTRQNSTLLDFICYGFFFDPITKEKVQNLDYLIDSLLAYVDEIPMEIAKTEKKEEVKIYATDEEKQTEEEQAEAANEELANEVPTSLSKATIISEALALDLWMLTDALIKNESYLSKLWSIIRHDGLDSESSSLVSIFLKINQNLLFSRTENYIAFICTNPNLVDEILDHIDVSMIMDFFLKIIATDRIESPTGVIQLVCDQKLIYKSLQFLDNTKYSSDVQSCSGDFLKALIGISANAPIDDIAIGPNSLTRELASNEAIDILIDIILNKRGYALDTAVSIVIELIRKNNSDYDQVNLLETTIIDNPPIDRDPIYLGYLLKKFSINLPNFLKIIVDIETDDSIPLRENQLHEKFKPLGFERFKIVELIAELLHCSNMGLMNSRKAEKIALKRDKYRKRANSYDVHHTLSNLSIRDKNSITTLTGSDSNDLKSNNDNSNDFNENDDTKAVKKPKTNNDPNINTSINASEEQEEVNEESDSSIEEIDESFEIPYINESQNMKLREYPTMGDLFKISLYDTQVMPQIMKLFLAHPWNNFWHNVIFDIIQQIFNGRMDFSYNSFLVYSLFNLKGSLQYMPPDVIAGIENIEDVNFAITTDFILKGYHDSFKFYETRKTNLGYMGHLVLVAEEIIKFSRLYKVELISPDIQEATVDKDWRYYSNDVLNETRIMYSKILGGGTYVDDGNGNIVPQLATDGTPEENMGIPSSDDQEFNTNFQEMKDGGELINVEALEEQLMLSTESDLHNKLREMLASQGQKQVDDRNAKNGVIILGPPPQEEEENNVDEDDDNHYAYDYDEPKGANEEYGS</sequence>
<dbReference type="PANTHER" id="PTHR12634:SF14">
    <property type="entry name" value="SIT4-ASSOCIATING PROTEIN SAP155-RELATED"/>
    <property type="match status" value="1"/>
</dbReference>
<evidence type="ECO:0000256" key="1">
    <source>
        <dbReference type="ARBA" id="ARBA00006180"/>
    </source>
</evidence>
<proteinExistence type="inferred from homology"/>
<dbReference type="GO" id="GO:0019888">
    <property type="term" value="F:protein phosphatase regulator activity"/>
    <property type="evidence" value="ECO:0007669"/>
    <property type="project" value="TreeGrafter"/>
</dbReference>
<dbReference type="PANTHER" id="PTHR12634">
    <property type="entry name" value="SIT4 YEAST -ASSOCIATING PROTEIN-RELATED"/>
    <property type="match status" value="1"/>
</dbReference>
<dbReference type="GO" id="GO:0005829">
    <property type="term" value="C:cytosol"/>
    <property type="evidence" value="ECO:0007669"/>
    <property type="project" value="TreeGrafter"/>
</dbReference>
<keyword evidence="4" id="KW-1185">Reference proteome</keyword>
<evidence type="ECO:0000256" key="2">
    <source>
        <dbReference type="SAM" id="MobiDB-lite"/>
    </source>
</evidence>
<dbReference type="KEGG" id="ncs:NCAS_0F03890"/>
<name>G0VHA0_NAUCA</name>
<feature type="compositionally biased region" description="Basic and acidic residues" evidence="2">
    <location>
        <begin position="938"/>
        <end position="956"/>
    </location>
</feature>
<dbReference type="GO" id="GO:0005634">
    <property type="term" value="C:nucleus"/>
    <property type="evidence" value="ECO:0007669"/>
    <property type="project" value="TreeGrafter"/>
</dbReference>
<feature type="compositionally biased region" description="Low complexity" evidence="2">
    <location>
        <begin position="95"/>
        <end position="110"/>
    </location>
</feature>
<feature type="region of interest" description="Disordered" evidence="2">
    <location>
        <begin position="573"/>
        <end position="633"/>
    </location>
</feature>
<dbReference type="GO" id="GO:0019903">
    <property type="term" value="F:protein phosphatase binding"/>
    <property type="evidence" value="ECO:0007669"/>
    <property type="project" value="InterPro"/>
</dbReference>
<evidence type="ECO:0000313" key="3">
    <source>
        <dbReference type="EMBL" id="CCC70873.1"/>
    </source>
</evidence>
<dbReference type="InterPro" id="IPR007587">
    <property type="entry name" value="SAPS"/>
</dbReference>
<dbReference type="AlphaFoldDB" id="G0VHA0"/>
<feature type="compositionally biased region" description="Low complexity" evidence="2">
    <location>
        <begin position="576"/>
        <end position="591"/>
    </location>
</feature>
<dbReference type="STRING" id="1064592.G0VHA0"/>
<reference evidence="3 4" key="1">
    <citation type="journal article" date="2011" name="Proc. Natl. Acad. Sci. U.S.A.">
        <title>Evolutionary erosion of yeast sex chromosomes by mating-type switching accidents.</title>
        <authorList>
            <person name="Gordon J.L."/>
            <person name="Armisen D."/>
            <person name="Proux-Wera E."/>
            <person name="Oheigeartaigh S.S."/>
            <person name="Byrne K.P."/>
            <person name="Wolfe K.H."/>
        </authorList>
    </citation>
    <scope>NUCLEOTIDE SEQUENCE [LARGE SCALE GENOMIC DNA]</scope>
    <source>
        <strain evidence="4">ATCC 76901 / BCRC 22586 / CBS 4309 / NBRC 1992 / NRRL Y-12630</strain>
    </source>
</reference>
<feature type="region of interest" description="Disordered" evidence="2">
    <location>
        <begin position="89"/>
        <end position="120"/>
    </location>
</feature>
<dbReference type="Pfam" id="PF04499">
    <property type="entry name" value="SAPS"/>
    <property type="match status" value="1"/>
</dbReference>
<dbReference type="RefSeq" id="XP_003677226.1">
    <property type="nucleotide sequence ID" value="XM_003677178.1"/>
</dbReference>
<feature type="compositionally biased region" description="Polar residues" evidence="2">
    <location>
        <begin position="606"/>
        <end position="617"/>
    </location>
</feature>
<protein>
    <submittedName>
        <fullName evidence="3">Uncharacterized protein</fullName>
    </submittedName>
</protein>
<feature type="region of interest" description="Disordered" evidence="2">
    <location>
        <begin position="904"/>
        <end position="956"/>
    </location>
</feature>
<dbReference type="OrthoDB" id="295029at2759"/>
<accession>G0VHA0</accession>
<reference key="2">
    <citation type="submission" date="2011-08" db="EMBL/GenBank/DDBJ databases">
        <title>Genome sequence of Naumovozyma castellii.</title>
        <authorList>
            <person name="Gordon J.L."/>
            <person name="Armisen D."/>
            <person name="Proux-Wera E."/>
            <person name="OhEigeartaigh S.S."/>
            <person name="Byrne K.P."/>
            <person name="Wolfe K.H."/>
        </authorList>
    </citation>
    <scope>NUCLEOTIDE SEQUENCE</scope>
    <source>
        <strain>Type strain:CBS 4309</strain>
    </source>
</reference>
<dbReference type="EMBL" id="HE576757">
    <property type="protein sequence ID" value="CCC70873.1"/>
    <property type="molecule type" value="Genomic_DNA"/>
</dbReference>
<dbReference type="eggNOG" id="KOG2073">
    <property type="taxonomic scope" value="Eukaryota"/>
</dbReference>
<dbReference type="OMA" id="DFICYGF"/>
<feature type="compositionally biased region" description="Acidic residues" evidence="2">
    <location>
        <begin position="925"/>
        <end position="937"/>
    </location>
</feature>
<evidence type="ECO:0000313" key="4">
    <source>
        <dbReference type="Proteomes" id="UP000001640"/>
    </source>
</evidence>
<dbReference type="HOGENOM" id="CLU_003676_2_1_1"/>
<dbReference type="InParanoid" id="G0VHA0"/>
<comment type="similarity">
    <text evidence="1">Belongs to the SAPS family.</text>
</comment>